<evidence type="ECO:0000313" key="5">
    <source>
        <dbReference type="EMBL" id="MBT1589567.1"/>
    </source>
</evidence>
<dbReference type="SMART" id="SM00342">
    <property type="entry name" value="HTH_ARAC"/>
    <property type="match status" value="1"/>
</dbReference>
<dbReference type="Pfam" id="PF12833">
    <property type="entry name" value="HTH_18"/>
    <property type="match status" value="1"/>
</dbReference>
<keyword evidence="1" id="KW-0805">Transcription regulation</keyword>
<keyword evidence="2" id="KW-0238">DNA-binding</keyword>
<protein>
    <submittedName>
        <fullName evidence="5">Helix-turn-helix transcriptional regulator</fullName>
    </submittedName>
</protein>
<accession>A0ABS5VJF9</accession>
<gene>
    <name evidence="5" type="ORF">KK097_17275</name>
</gene>
<feature type="domain" description="HTH araC/xylS-type" evidence="4">
    <location>
        <begin position="162"/>
        <end position="246"/>
    </location>
</feature>
<proteinExistence type="predicted"/>
<evidence type="ECO:0000256" key="2">
    <source>
        <dbReference type="ARBA" id="ARBA00023125"/>
    </source>
</evidence>
<dbReference type="EMBL" id="JAHEWS010000044">
    <property type="protein sequence ID" value="MBT1589567.1"/>
    <property type="molecule type" value="Genomic_DNA"/>
</dbReference>
<keyword evidence="3" id="KW-0804">Transcription</keyword>
<dbReference type="Gene3D" id="1.10.10.60">
    <property type="entry name" value="Homeodomain-like"/>
    <property type="match status" value="1"/>
</dbReference>
<dbReference type="PANTHER" id="PTHR46796:SF13">
    <property type="entry name" value="HTH-TYPE TRANSCRIPTIONAL ACTIVATOR RHAS"/>
    <property type="match status" value="1"/>
</dbReference>
<keyword evidence="6" id="KW-1185">Reference proteome</keyword>
<dbReference type="Proteomes" id="UP001519641">
    <property type="component" value="Unassembled WGS sequence"/>
</dbReference>
<evidence type="ECO:0000313" key="6">
    <source>
        <dbReference type="Proteomes" id="UP001519641"/>
    </source>
</evidence>
<organism evidence="5 6">
    <name type="scientific">Curtobacterium aurantiacum</name>
    <dbReference type="NCBI Taxonomy" id="3236919"/>
    <lineage>
        <taxon>Bacteria</taxon>
        <taxon>Bacillati</taxon>
        <taxon>Actinomycetota</taxon>
        <taxon>Actinomycetes</taxon>
        <taxon>Micrococcales</taxon>
        <taxon>Microbacteriaceae</taxon>
        <taxon>Curtobacterium</taxon>
    </lineage>
</organism>
<comment type="caution">
    <text evidence="5">The sequence shown here is derived from an EMBL/GenBank/DDBJ whole genome shotgun (WGS) entry which is preliminary data.</text>
</comment>
<sequence length="251" mass="27825">MQDSYLSAPWVGTSIPREADVIVNILDGSGVIIDDRGQCIAARPGKYYLLSAVRNMGFHADTSRLSLLYCNRAGGAEDSRVRQCEPVFPVGRIGVLTAELRARKSRGVNDAEVNSIVRELDQIVSRAYPVENPGITCDPRFQNLLLRMHSGYFDANRTLGLLRALAAYSGMSERTIQAKFRRVVGNSPAEYMRNIMLDRAERLLSDASYAESIGDTARNLGFSNAGRFAEQYFARHSETPSGTLKRARLSR</sequence>
<dbReference type="InterPro" id="IPR018060">
    <property type="entry name" value="HTH_AraC"/>
</dbReference>
<dbReference type="PROSITE" id="PS01124">
    <property type="entry name" value="HTH_ARAC_FAMILY_2"/>
    <property type="match status" value="1"/>
</dbReference>
<evidence type="ECO:0000256" key="3">
    <source>
        <dbReference type="ARBA" id="ARBA00023163"/>
    </source>
</evidence>
<name>A0ABS5VJF9_9MICO</name>
<evidence type="ECO:0000259" key="4">
    <source>
        <dbReference type="PROSITE" id="PS01124"/>
    </source>
</evidence>
<dbReference type="PANTHER" id="PTHR46796">
    <property type="entry name" value="HTH-TYPE TRANSCRIPTIONAL ACTIVATOR RHAS-RELATED"/>
    <property type="match status" value="1"/>
</dbReference>
<reference evidence="5 6" key="1">
    <citation type="submission" date="2021-05" db="EMBL/GenBank/DDBJ databases">
        <title>Whole genome sequence of Curtobacterium flaccumfaciens pv. flaccumfaciens strain CFBP 8819.</title>
        <authorList>
            <person name="Osdaghi E."/>
            <person name="Taghouti G."/>
            <person name="Portier P."/>
            <person name="Fazliarab A."/>
            <person name="Taghavi S.M."/>
            <person name="Briand M."/>
            <person name="Le-Saux M."/>
            <person name="Jacques M.-A."/>
        </authorList>
    </citation>
    <scope>NUCLEOTIDE SEQUENCE [LARGE SCALE GENOMIC DNA]</scope>
    <source>
        <strain evidence="5 6">CFBP 8819</strain>
    </source>
</reference>
<dbReference type="InterPro" id="IPR050204">
    <property type="entry name" value="AraC_XylS_family_regulators"/>
</dbReference>
<evidence type="ECO:0000256" key="1">
    <source>
        <dbReference type="ARBA" id="ARBA00023015"/>
    </source>
</evidence>